<proteinExistence type="predicted"/>
<dbReference type="AlphaFoldDB" id="A0AA35RI99"/>
<comment type="caution">
    <text evidence="2">The sequence shown here is derived from an EMBL/GenBank/DDBJ whole genome shotgun (WGS) entry which is preliminary data.</text>
</comment>
<evidence type="ECO:0000313" key="2">
    <source>
        <dbReference type="EMBL" id="CAI8012015.1"/>
    </source>
</evidence>
<name>A0AA35RI99_GEOBA</name>
<dbReference type="InterPro" id="IPR018768">
    <property type="entry name" value="DUF2344"/>
</dbReference>
<sequence length="229" mass="25454">MSQSDAVQRLQIRFAAEGPLKYVSHLDLMRVWERVCKRAGLPLATSHGFSPRPKIALAAPLAVGATSEAEILDVLLTERVELESTMRKLSAQLTPGLRVLEIHEGLLKQSSLQSMLRAACYEVEISDPRSAQDWQRAVDELLARDEIPWSQQRGKETKSYDLRPLILEIEVRNVLDGVATLWMRLRNDERGAGRPEQVAIALGASEEPTMIHRTAIELDGELAAKAVTA</sequence>
<reference evidence="2" key="1">
    <citation type="submission" date="2023-03" db="EMBL/GenBank/DDBJ databases">
        <authorList>
            <person name="Steffen K."/>
            <person name="Cardenas P."/>
        </authorList>
    </citation>
    <scope>NUCLEOTIDE SEQUENCE</scope>
</reference>
<gene>
    <name evidence="2" type="ORF">GBAR_LOCUS7722</name>
</gene>
<accession>A0AA35RI99</accession>
<dbReference type="EMBL" id="CASHTH010001141">
    <property type="protein sequence ID" value="CAI8012015.1"/>
    <property type="molecule type" value="Genomic_DNA"/>
</dbReference>
<evidence type="ECO:0000259" key="1">
    <source>
        <dbReference type="Pfam" id="PF10105"/>
    </source>
</evidence>
<evidence type="ECO:0000313" key="3">
    <source>
        <dbReference type="Proteomes" id="UP001174909"/>
    </source>
</evidence>
<feature type="domain" description="DUF2344" evidence="1">
    <location>
        <begin position="9"/>
        <end position="181"/>
    </location>
</feature>
<organism evidence="2 3">
    <name type="scientific">Geodia barretti</name>
    <name type="common">Barrett's horny sponge</name>
    <dbReference type="NCBI Taxonomy" id="519541"/>
    <lineage>
        <taxon>Eukaryota</taxon>
        <taxon>Metazoa</taxon>
        <taxon>Porifera</taxon>
        <taxon>Demospongiae</taxon>
        <taxon>Heteroscleromorpha</taxon>
        <taxon>Tetractinellida</taxon>
        <taxon>Astrophorina</taxon>
        <taxon>Geodiidae</taxon>
        <taxon>Geodia</taxon>
    </lineage>
</organism>
<dbReference type="Proteomes" id="UP001174909">
    <property type="component" value="Unassembled WGS sequence"/>
</dbReference>
<protein>
    <recommendedName>
        <fullName evidence="1">DUF2344 domain-containing protein</fullName>
    </recommendedName>
</protein>
<dbReference type="NCBIfam" id="TIGR03936">
    <property type="entry name" value="sam_1_link_chp"/>
    <property type="match status" value="1"/>
</dbReference>
<dbReference type="Pfam" id="PF10105">
    <property type="entry name" value="DUF2344"/>
    <property type="match status" value="1"/>
</dbReference>
<keyword evidence="3" id="KW-1185">Reference proteome</keyword>